<dbReference type="AlphaFoldDB" id="A0A0N0VL60"/>
<dbReference type="PANTHER" id="PTHR19328:SF75">
    <property type="entry name" value="ALDOSE SUGAR DEHYDROGENASE YLII"/>
    <property type="match status" value="1"/>
</dbReference>
<comment type="caution">
    <text evidence="3">The sequence shown here is derived from an EMBL/GenBank/DDBJ whole genome shotgun (WGS) entry which is preliminary data.</text>
</comment>
<proteinExistence type="predicted"/>
<organism evidence="3 4">
    <name type="scientific">Ahrensia marina</name>
    <dbReference type="NCBI Taxonomy" id="1514904"/>
    <lineage>
        <taxon>Bacteria</taxon>
        <taxon>Pseudomonadati</taxon>
        <taxon>Pseudomonadota</taxon>
        <taxon>Alphaproteobacteria</taxon>
        <taxon>Hyphomicrobiales</taxon>
        <taxon>Ahrensiaceae</taxon>
        <taxon>Ahrensia</taxon>
    </lineage>
</organism>
<dbReference type="InterPro" id="IPR011042">
    <property type="entry name" value="6-blade_b-propeller_TolB-like"/>
</dbReference>
<evidence type="ECO:0000256" key="1">
    <source>
        <dbReference type="SAM" id="SignalP"/>
    </source>
</evidence>
<dbReference type="InterPro" id="IPR012938">
    <property type="entry name" value="Glc/Sorbosone_DH"/>
</dbReference>
<dbReference type="RefSeq" id="WP_054000542.1">
    <property type="nucleotide sequence ID" value="NZ_JXMU01000046.1"/>
</dbReference>
<dbReference type="SUPFAM" id="SSF50952">
    <property type="entry name" value="Soluble quinoprotein glucose dehydrogenase"/>
    <property type="match status" value="1"/>
</dbReference>
<feature type="domain" description="Glucose/Sorbosone dehydrogenase" evidence="2">
    <location>
        <begin position="41"/>
        <end position="365"/>
    </location>
</feature>
<dbReference type="STRING" id="1514904.SU32_16825"/>
<evidence type="ECO:0000313" key="4">
    <source>
        <dbReference type="Proteomes" id="UP000038011"/>
    </source>
</evidence>
<accession>A0A0N0VL60</accession>
<reference evidence="3 4" key="1">
    <citation type="submission" date="2015-01" db="EMBL/GenBank/DDBJ databases">
        <title>Ahrensia donghaiensis sp. nov., a novel dimethylsulphoniopropionate-cleavage bacterium isolated from seawater and emended descriptions of the genus Ahrensia and Ahrensia kielensis.</title>
        <authorList>
            <person name="Liu J."/>
        </authorList>
    </citation>
    <scope>NUCLEOTIDE SEQUENCE [LARGE SCALE GENOMIC DNA]</scope>
    <source>
        <strain evidence="3 4">LZD062</strain>
    </source>
</reference>
<sequence length="370" mass="39920">MKIRTALLSSIALGLTSLSAQAFEIAGTNGTSLEATEIATFNEPWAMVMGESGNALITEKSGQLFQLSKDGTKTEITNVPDVVYGGQGGLGDVIFANDAEDEIYLSYVEQGAESAGAVVIKAKLQTNGDGGLQLANISHIWEQDKQGRQGHYSHKLAIGPDNKLYITSGDRQMQKPAQDMSVNLGKLIRLNLDGSVPDDNPYQNDGELAKTFWTVGHRNMLGIAFASDGKLWTHEMGPRHGDELNLIEKATNYGWPVVSNGDNYSGVPIPDHDTEPKFNAPEASWVPSIAPSGLVIYNGDQFADWNGDAFIGGLASQALIHVDIDGTSASENERFEWGSRVREVEQGNDGEIYVLEDGPEGRLLKLEPNG</sequence>
<feature type="signal peptide" evidence="1">
    <location>
        <begin position="1"/>
        <end position="22"/>
    </location>
</feature>
<protein>
    <submittedName>
        <fullName evidence="3">Glucose dehydrogenase</fullName>
    </submittedName>
</protein>
<keyword evidence="4" id="KW-1185">Reference proteome</keyword>
<dbReference type="InterPro" id="IPR011041">
    <property type="entry name" value="Quinoprot_gluc/sorb_DH_b-prop"/>
</dbReference>
<dbReference type="EMBL" id="JXMU01000046">
    <property type="protein sequence ID" value="KPA99883.1"/>
    <property type="molecule type" value="Genomic_DNA"/>
</dbReference>
<dbReference type="Gene3D" id="2.120.10.30">
    <property type="entry name" value="TolB, C-terminal domain"/>
    <property type="match status" value="1"/>
</dbReference>
<dbReference type="PATRIC" id="fig|1514904.3.peg.2824"/>
<dbReference type="Pfam" id="PF07995">
    <property type="entry name" value="GSDH"/>
    <property type="match status" value="1"/>
</dbReference>
<gene>
    <name evidence="3" type="ORF">SU32_16825</name>
</gene>
<evidence type="ECO:0000259" key="2">
    <source>
        <dbReference type="Pfam" id="PF07995"/>
    </source>
</evidence>
<feature type="chain" id="PRO_5005861138" evidence="1">
    <location>
        <begin position="23"/>
        <end position="370"/>
    </location>
</feature>
<keyword evidence="1" id="KW-0732">Signal</keyword>
<name>A0A0N0VL60_9HYPH</name>
<dbReference type="OrthoDB" id="9770043at2"/>
<dbReference type="Proteomes" id="UP000038011">
    <property type="component" value="Unassembled WGS sequence"/>
</dbReference>
<dbReference type="PANTHER" id="PTHR19328">
    <property type="entry name" value="HEDGEHOG-INTERACTING PROTEIN"/>
    <property type="match status" value="1"/>
</dbReference>
<evidence type="ECO:0000313" key="3">
    <source>
        <dbReference type="EMBL" id="KPA99883.1"/>
    </source>
</evidence>